<dbReference type="InterPro" id="IPR002884">
    <property type="entry name" value="P_dom"/>
</dbReference>
<accession>A0A0B1RZ16</accession>
<dbReference type="Pfam" id="PF01483">
    <property type="entry name" value="P_proprotein"/>
    <property type="match status" value="1"/>
</dbReference>
<dbReference type="EMBL" id="KN611725">
    <property type="protein sequence ID" value="KHJ76467.1"/>
    <property type="molecule type" value="Genomic_DNA"/>
</dbReference>
<evidence type="ECO:0000256" key="5">
    <source>
        <dbReference type="ARBA" id="ARBA00023157"/>
    </source>
</evidence>
<dbReference type="GO" id="GO:0005802">
    <property type="term" value="C:trans-Golgi network"/>
    <property type="evidence" value="ECO:0007669"/>
    <property type="project" value="TreeGrafter"/>
</dbReference>
<keyword evidence="4" id="KW-0720">Serine protease</keyword>
<dbReference type="GO" id="GO:0004252">
    <property type="term" value="F:serine-type endopeptidase activity"/>
    <property type="evidence" value="ECO:0007669"/>
    <property type="project" value="InterPro"/>
</dbReference>
<reference evidence="7 8" key="1">
    <citation type="submission" date="2014-03" db="EMBL/GenBank/DDBJ databases">
        <title>Draft genome of the hookworm Oesophagostomum dentatum.</title>
        <authorList>
            <person name="Mitreva M."/>
        </authorList>
    </citation>
    <scope>NUCLEOTIDE SEQUENCE [LARGE SCALE GENOMIC DNA]</scope>
    <source>
        <strain evidence="7 8">OD-Hann</strain>
    </source>
</reference>
<evidence type="ECO:0000313" key="7">
    <source>
        <dbReference type="EMBL" id="KHJ76467.1"/>
    </source>
</evidence>
<evidence type="ECO:0000256" key="4">
    <source>
        <dbReference type="ARBA" id="ARBA00022825"/>
    </source>
</evidence>
<dbReference type="PANTHER" id="PTHR42884:SF23">
    <property type="entry name" value="FURIN-LIKE PROTEASE 2"/>
    <property type="match status" value="1"/>
</dbReference>
<organism evidence="7 8">
    <name type="scientific">Oesophagostomum dentatum</name>
    <name type="common">Nodular worm</name>
    <dbReference type="NCBI Taxonomy" id="61180"/>
    <lineage>
        <taxon>Eukaryota</taxon>
        <taxon>Metazoa</taxon>
        <taxon>Ecdysozoa</taxon>
        <taxon>Nematoda</taxon>
        <taxon>Chromadorea</taxon>
        <taxon>Rhabditida</taxon>
        <taxon>Rhabditina</taxon>
        <taxon>Rhabditomorpha</taxon>
        <taxon>Strongyloidea</taxon>
        <taxon>Strongylidae</taxon>
        <taxon>Oesophagostomum</taxon>
    </lineage>
</organism>
<dbReference type="Proteomes" id="UP000053660">
    <property type="component" value="Unassembled WGS sequence"/>
</dbReference>
<feature type="domain" description="P/Homo B" evidence="6">
    <location>
        <begin position="1"/>
        <end position="91"/>
    </location>
</feature>
<evidence type="ECO:0000256" key="2">
    <source>
        <dbReference type="ARBA" id="ARBA00022670"/>
    </source>
</evidence>
<keyword evidence="5" id="KW-1015">Disulfide bond</keyword>
<dbReference type="Gene3D" id="2.60.120.260">
    <property type="entry name" value="Galactose-binding domain-like"/>
    <property type="match status" value="1"/>
</dbReference>
<sequence>MVVTVEHSRRGLISLSLTSPSGTTVQLLHPRKNDDSADGLQEWPFVSVGHWGENPHGTWKLEATSAGSSKDIKAAGVLKFVRLTAHGTRQDPLKDNAFIIDFLAAA</sequence>
<dbReference type="InterPro" id="IPR008979">
    <property type="entry name" value="Galactose-bd-like_sf"/>
</dbReference>
<evidence type="ECO:0000313" key="8">
    <source>
        <dbReference type="Proteomes" id="UP000053660"/>
    </source>
</evidence>
<keyword evidence="2" id="KW-0645">Protease</keyword>
<proteinExistence type="inferred from homology"/>
<comment type="similarity">
    <text evidence="1">Belongs to the peptidase S8 family. Furin subfamily.</text>
</comment>
<keyword evidence="8" id="KW-1185">Reference proteome</keyword>
<keyword evidence="3" id="KW-0378">Hydrolase</keyword>
<evidence type="ECO:0000256" key="3">
    <source>
        <dbReference type="ARBA" id="ARBA00022801"/>
    </source>
</evidence>
<dbReference type="GO" id="GO:0016485">
    <property type="term" value="P:protein processing"/>
    <property type="evidence" value="ECO:0007669"/>
    <property type="project" value="TreeGrafter"/>
</dbReference>
<dbReference type="SUPFAM" id="SSF49785">
    <property type="entry name" value="Galactose-binding domain-like"/>
    <property type="match status" value="1"/>
</dbReference>
<name>A0A0B1RZ16_OESDE</name>
<gene>
    <name evidence="7" type="ORF">OESDEN_23913</name>
</gene>
<dbReference type="PROSITE" id="PS51829">
    <property type="entry name" value="P_HOMO_B"/>
    <property type="match status" value="1"/>
</dbReference>
<dbReference type="AlphaFoldDB" id="A0A0B1RZ16"/>
<evidence type="ECO:0000256" key="1">
    <source>
        <dbReference type="ARBA" id="ARBA00005325"/>
    </source>
</evidence>
<protein>
    <submittedName>
        <fullName evidence="7">Convertase P-domain protein</fullName>
    </submittedName>
</protein>
<evidence type="ECO:0000259" key="6">
    <source>
        <dbReference type="PROSITE" id="PS51829"/>
    </source>
</evidence>
<dbReference type="OrthoDB" id="5782755at2759"/>
<dbReference type="PANTHER" id="PTHR42884">
    <property type="entry name" value="PROPROTEIN CONVERTASE SUBTILISIN/KEXIN-RELATED"/>
    <property type="match status" value="1"/>
</dbReference>
<dbReference type="GO" id="GO:0000139">
    <property type="term" value="C:Golgi membrane"/>
    <property type="evidence" value="ECO:0007669"/>
    <property type="project" value="TreeGrafter"/>
</dbReference>